<accession>A0A7R9ACS7</accession>
<keyword evidence="2" id="KW-1185">Reference proteome</keyword>
<dbReference type="Proteomes" id="UP000677054">
    <property type="component" value="Unassembled WGS sequence"/>
</dbReference>
<reference evidence="1" key="1">
    <citation type="submission" date="2020-11" db="EMBL/GenBank/DDBJ databases">
        <authorList>
            <person name="Tran Van P."/>
        </authorList>
    </citation>
    <scope>NUCLEOTIDE SEQUENCE</scope>
</reference>
<dbReference type="EMBL" id="LR903344">
    <property type="protein sequence ID" value="CAD7251785.1"/>
    <property type="molecule type" value="Genomic_DNA"/>
</dbReference>
<protein>
    <submittedName>
        <fullName evidence="1">Uncharacterized protein</fullName>
    </submittedName>
</protein>
<evidence type="ECO:0000313" key="2">
    <source>
        <dbReference type="Proteomes" id="UP000677054"/>
    </source>
</evidence>
<gene>
    <name evidence="1" type="ORF">DSTB1V02_LOCUS11547</name>
</gene>
<organism evidence="1">
    <name type="scientific">Darwinula stevensoni</name>
    <dbReference type="NCBI Taxonomy" id="69355"/>
    <lineage>
        <taxon>Eukaryota</taxon>
        <taxon>Metazoa</taxon>
        <taxon>Ecdysozoa</taxon>
        <taxon>Arthropoda</taxon>
        <taxon>Crustacea</taxon>
        <taxon>Oligostraca</taxon>
        <taxon>Ostracoda</taxon>
        <taxon>Podocopa</taxon>
        <taxon>Podocopida</taxon>
        <taxon>Darwinulocopina</taxon>
        <taxon>Darwinuloidea</taxon>
        <taxon>Darwinulidae</taxon>
        <taxon>Darwinula</taxon>
    </lineage>
</organism>
<dbReference type="EMBL" id="CAJPEV010003827">
    <property type="protein sequence ID" value="CAG0900615.1"/>
    <property type="molecule type" value="Genomic_DNA"/>
</dbReference>
<name>A0A7R9ACS7_9CRUS</name>
<dbReference type="Gene3D" id="1.10.30.50">
    <property type="match status" value="3"/>
</dbReference>
<sequence>MGSRWDEWLCGEETLEGETGIGGARHIAMSREPSTTDTKEEAVEACRNECFYCRKSLTEENATVDYLIKKKNGCNSDPVACCLDCKRKKGTRRANTFQRKILLKTPRCHGFTEDGFRCQNPEASGTPTFCIEHHKRRIAMEPFTPDTLKEAMEACQNECFYCRNSLTEENATVDNLIRKKNGCTSDPVACCLDCKRKKGTRRANAFQRKILLKTPRCRGFTEDGFRCQNPEASGNPTFCIEHHKRRIAIACELFTPDASREAMEACQNECFYCRDSLTEENAIIDNLNRKGLKKGTKSANKFQTKTLWKTPRCRGFTEDGFRCPSPIAGGSATSCLDHHKRMVNWNVGSLNEILAVFFQHRRKAVSWEPVSPETEREAMEVSQNECFYCRDSLTEESATVDNLNRKRKGRTADLVACCLACKTKKGTMRADTFQKKILLKAPRCQALTEDGFRCQNPEARNRRVNEIHTHNKVESAQRHSTLGQCGLCFSLRYLRTVLLTKMTALTECLLLATVDNLVRKNGRNVDLVACCRDCRLKKGTKSANKFQKKTLWKTPRCRGLTEDGFRCPSPIAGGSATSCLDHHKRRVAVSWEPVTPETKREAMEACQNECFYCRNCLTEENTTVDNLVRKNGRNVDLVACCLDCRLKKGTKSANKFQTKTLWKTPRCRGFTEDGFRCPSPIAGGSATSCLDHHKRRVAVSWEPVTPETKREAMEACQNECFYCRNCLTEENATVDNLVRKNGRNVDLVACCLDCRLKKGTKRANAFQKKVLRKTPRCRGFTEDGFRCQSPIADGTTTSCRDHQKNLNETATALFRSRRVARTSQPVTPETMEEAMEACRNECFYCRDGLTEENATVDNLIKKKKARTADLVACCHECKERKGKTRAHKFQTKILLKTPRCWALTEDGFRCQSQIAGGSTTFCLEHQKTKRNKTAIRLHGNSPFFSLL</sequence>
<evidence type="ECO:0000313" key="1">
    <source>
        <dbReference type="EMBL" id="CAD7251785.1"/>
    </source>
</evidence>
<proteinExistence type="predicted"/>
<dbReference type="AlphaFoldDB" id="A0A7R9ACS7"/>